<evidence type="ECO:0000313" key="15">
    <source>
        <dbReference type="Proteomes" id="UP001055437"/>
    </source>
</evidence>
<dbReference type="PANTHER" id="PTHR36203:SF1">
    <property type="entry name" value="ASCORBATE-SPECIFIC PTS SYSTEM EIIA COMPONENT"/>
    <property type="match status" value="1"/>
</dbReference>
<protein>
    <recommendedName>
        <fullName evidence="9">Ascorbate-specific PTS system EIIA component</fullName>
    </recommendedName>
    <alternativeName>
        <fullName evidence="10">Ascorbate-specific phosphotransferase enzyme IIA component</fullName>
    </alternativeName>
</protein>
<dbReference type="GO" id="GO:0005737">
    <property type="term" value="C:cytoplasm"/>
    <property type="evidence" value="ECO:0007669"/>
    <property type="project" value="UniProtKB-SubCell"/>
</dbReference>
<evidence type="ECO:0000313" key="12">
    <source>
        <dbReference type="EMBL" id="AYE33924.1"/>
    </source>
</evidence>
<keyword evidence="5" id="KW-0808">Transferase</keyword>
<accession>A0A9N7JKW2</accession>
<evidence type="ECO:0000256" key="4">
    <source>
        <dbReference type="ARBA" id="ARBA00022553"/>
    </source>
</evidence>
<evidence type="ECO:0000256" key="1">
    <source>
        <dbReference type="ARBA" id="ARBA00004496"/>
    </source>
</evidence>
<dbReference type="InterPro" id="IPR016152">
    <property type="entry name" value="PTrfase/Anion_transptr"/>
</dbReference>
<dbReference type="EMBL" id="CP023671">
    <property type="protein sequence ID" value="AYE33924.1"/>
    <property type="molecule type" value="Genomic_DNA"/>
</dbReference>
<evidence type="ECO:0000256" key="3">
    <source>
        <dbReference type="ARBA" id="ARBA00022490"/>
    </source>
</evidence>
<feature type="domain" description="PTS EIIA type-2" evidence="11">
    <location>
        <begin position="4"/>
        <end position="147"/>
    </location>
</feature>
<dbReference type="InterPro" id="IPR051351">
    <property type="entry name" value="Ascorbate-PTS_EIIA_comp"/>
</dbReference>
<dbReference type="CDD" id="cd00211">
    <property type="entry name" value="PTS_IIA_fru"/>
    <property type="match status" value="1"/>
</dbReference>
<evidence type="ECO:0000256" key="7">
    <source>
        <dbReference type="ARBA" id="ARBA00022777"/>
    </source>
</evidence>
<dbReference type="Proteomes" id="UP000280586">
    <property type="component" value="Chromosome"/>
</dbReference>
<keyword evidence="6" id="KW-0598">Phosphotransferase system</keyword>
<evidence type="ECO:0000256" key="8">
    <source>
        <dbReference type="ARBA" id="ARBA00037387"/>
    </source>
</evidence>
<keyword evidence="2" id="KW-0813">Transport</keyword>
<dbReference type="KEGG" id="csep:CP523_05250"/>
<evidence type="ECO:0000256" key="9">
    <source>
        <dbReference type="ARBA" id="ARBA00041175"/>
    </source>
</evidence>
<dbReference type="InterPro" id="IPR002178">
    <property type="entry name" value="PTS_EIIA_type-2_dom"/>
</dbReference>
<dbReference type="Gene3D" id="3.40.930.10">
    <property type="entry name" value="Mannitol-specific EII, Chain A"/>
    <property type="match status" value="1"/>
</dbReference>
<gene>
    <name evidence="12" type="ORF">CP523_05250</name>
    <name evidence="13" type="ORF">NH397_13505</name>
</gene>
<comment type="subcellular location">
    <subcellularLocation>
        <location evidence="1">Cytoplasm</location>
    </subcellularLocation>
</comment>
<evidence type="ECO:0000313" key="13">
    <source>
        <dbReference type="EMBL" id="USS00485.1"/>
    </source>
</evidence>
<evidence type="ECO:0000256" key="10">
    <source>
        <dbReference type="ARBA" id="ARBA00042072"/>
    </source>
</evidence>
<proteinExistence type="predicted"/>
<keyword evidence="15" id="KW-1185">Reference proteome</keyword>
<evidence type="ECO:0000256" key="2">
    <source>
        <dbReference type="ARBA" id="ARBA00022448"/>
    </source>
</evidence>
<evidence type="ECO:0000259" key="11">
    <source>
        <dbReference type="PROSITE" id="PS51094"/>
    </source>
</evidence>
<name>A0A9N7JKW2_CLOSE</name>
<dbReference type="SUPFAM" id="SSF55804">
    <property type="entry name" value="Phoshotransferase/anion transport protein"/>
    <property type="match status" value="1"/>
</dbReference>
<organism evidence="12 14">
    <name type="scientific">Clostridium septicum</name>
    <dbReference type="NCBI Taxonomy" id="1504"/>
    <lineage>
        <taxon>Bacteria</taxon>
        <taxon>Bacillati</taxon>
        <taxon>Bacillota</taxon>
        <taxon>Clostridia</taxon>
        <taxon>Eubacteriales</taxon>
        <taxon>Clostridiaceae</taxon>
        <taxon>Clostridium</taxon>
    </lineage>
</organism>
<dbReference type="GeneID" id="303560087"/>
<evidence type="ECO:0000256" key="6">
    <source>
        <dbReference type="ARBA" id="ARBA00022683"/>
    </source>
</evidence>
<dbReference type="GO" id="GO:0016301">
    <property type="term" value="F:kinase activity"/>
    <property type="evidence" value="ECO:0007669"/>
    <property type="project" value="UniProtKB-KW"/>
</dbReference>
<evidence type="ECO:0000313" key="14">
    <source>
        <dbReference type="Proteomes" id="UP000280586"/>
    </source>
</evidence>
<keyword evidence="12" id="KW-0762">Sugar transport</keyword>
<dbReference type="GO" id="GO:0009401">
    <property type="term" value="P:phosphoenolpyruvate-dependent sugar phosphotransferase system"/>
    <property type="evidence" value="ECO:0007669"/>
    <property type="project" value="UniProtKB-KW"/>
</dbReference>
<dbReference type="Proteomes" id="UP001055437">
    <property type="component" value="Chromosome"/>
</dbReference>
<dbReference type="Pfam" id="PF00359">
    <property type="entry name" value="PTS_EIIA_2"/>
    <property type="match status" value="1"/>
</dbReference>
<dbReference type="OrthoDB" id="369398at2"/>
<reference evidence="12 14" key="1">
    <citation type="submission" date="2017-09" db="EMBL/GenBank/DDBJ databases">
        <authorList>
            <person name="Thomas P."/>
            <person name="Seyboldt C."/>
        </authorList>
    </citation>
    <scope>NUCLEOTIDE SEQUENCE [LARGE SCALE GENOMIC DNA]</scope>
    <source>
        <strain evidence="12 14">DSM 7534</strain>
    </source>
</reference>
<sequence length="147" mass="16610">MFNELLEKNRYSFHEGFDNWEDAVKAACQPLIKEGAILPSYVDSIIRCVNEYGPYIVIAPNICIPHAQEGTDGDVKTTSICFMKTEKPVHFSEDPEHDARLFFVLASENSELHLQNLTELVGLISDEEVVEKLLNAKSVEDLKRIKG</sequence>
<dbReference type="PROSITE" id="PS51094">
    <property type="entry name" value="PTS_EIIA_TYPE_2"/>
    <property type="match status" value="1"/>
</dbReference>
<keyword evidence="3" id="KW-0963">Cytoplasm</keyword>
<keyword evidence="7" id="KW-0418">Kinase</keyword>
<dbReference type="PANTHER" id="PTHR36203">
    <property type="entry name" value="ASCORBATE-SPECIFIC PTS SYSTEM EIIA COMPONENT"/>
    <property type="match status" value="1"/>
</dbReference>
<comment type="function">
    <text evidence="8">The phosphoenolpyruvate-dependent sugar phosphotransferase system (sugar PTS), a major carbohydrate active transport system, catalyzes the phosphorylation of incoming sugar substrates concomitantly with their translocation across the cell membrane. The enzyme II UlaABC PTS system is involved in ascorbate transport.</text>
</comment>
<evidence type="ECO:0000256" key="5">
    <source>
        <dbReference type="ARBA" id="ARBA00022679"/>
    </source>
</evidence>
<dbReference type="EMBL" id="CP099799">
    <property type="protein sequence ID" value="USS00485.1"/>
    <property type="molecule type" value="Genomic_DNA"/>
</dbReference>
<dbReference type="AlphaFoldDB" id="A0A9N7JKW2"/>
<keyword evidence="4" id="KW-0597">Phosphoprotein</keyword>
<reference evidence="13" key="2">
    <citation type="submission" date="2022-06" db="EMBL/GenBank/DDBJ databases">
        <authorList>
            <person name="Holder M.E."/>
            <person name="Ajami N.J."/>
            <person name="Petrosino J.F."/>
        </authorList>
    </citation>
    <scope>NUCLEOTIDE SEQUENCE</scope>
    <source>
        <strain evidence="13">RMA 8861</strain>
    </source>
</reference>
<dbReference type="RefSeq" id="WP_066676259.1">
    <property type="nucleotide sequence ID" value="NZ_CABMIZ010000014.1"/>
</dbReference>